<proteinExistence type="predicted"/>
<organism evidence="1 2">
    <name type="scientific">Capnocytophaga canimorsus (strain 5)</name>
    <dbReference type="NCBI Taxonomy" id="860228"/>
    <lineage>
        <taxon>Bacteria</taxon>
        <taxon>Pseudomonadati</taxon>
        <taxon>Bacteroidota</taxon>
        <taxon>Flavobacteriia</taxon>
        <taxon>Flavobacteriales</taxon>
        <taxon>Flavobacteriaceae</taxon>
        <taxon>Capnocytophaga</taxon>
    </lineage>
</organism>
<reference evidence="1 2" key="1">
    <citation type="journal article" date="2011" name="J. Bacteriol.">
        <title>Complete genome sequence of the dog commensal and human pathogen Capnocytophaga canimorsus strain 5.</title>
        <authorList>
            <person name="Manfredi P."/>
            <person name="Pagni M."/>
            <person name="Cornelis G.R."/>
        </authorList>
    </citation>
    <scope>NUCLEOTIDE SEQUENCE [LARGE SCALE GENOMIC DNA]</scope>
    <source>
        <strain evidence="2">5</strain>
    </source>
</reference>
<dbReference type="KEGG" id="ccm:Ccan_07850"/>
<dbReference type="STRING" id="860228.Ccan_07850"/>
<sequence length="37" mass="4752">MVMEVHRKWKKHKKHTVFQAKIIQYEKIEGKRFFQRH</sequence>
<evidence type="ECO:0000313" key="1">
    <source>
        <dbReference type="EMBL" id="AEK22903.1"/>
    </source>
</evidence>
<name>F9YTW9_CAPCC</name>
<dbReference type="AlphaFoldDB" id="F9YTW9"/>
<dbReference type="Proteomes" id="UP000008895">
    <property type="component" value="Chromosome"/>
</dbReference>
<evidence type="ECO:0000313" key="2">
    <source>
        <dbReference type="Proteomes" id="UP000008895"/>
    </source>
</evidence>
<keyword evidence="2" id="KW-1185">Reference proteome</keyword>
<accession>F9YTW9</accession>
<protein>
    <submittedName>
        <fullName evidence="1">Uncharacterized protein</fullName>
    </submittedName>
</protein>
<dbReference type="HOGENOM" id="CLU_3341801_0_0_10"/>
<gene>
    <name evidence="1" type="ordered locus">Ccan_07850</name>
</gene>
<dbReference type="EMBL" id="CP002113">
    <property type="protein sequence ID" value="AEK22903.1"/>
    <property type="molecule type" value="Genomic_DNA"/>
</dbReference>